<dbReference type="PANTHER" id="PTHR10587">
    <property type="entry name" value="GLYCOSYL TRANSFERASE-RELATED"/>
    <property type="match status" value="1"/>
</dbReference>
<sequence length="212" mass="24647">MIFRIPRFVTWMYPKRIWEGAAEERSIYLTFDDGPIPEVTPWVLEQLRKYNAKATFFCIGENVERHPTIFRSIVEEGHSIGNHTYNHLNGWKNSTAEYLLNSLKCQRTIEKNLSGSSPVKNALFRPPYGKIKNKQAKELQKRGFRVVMWSILSRDYDQDISPRICYETVTKNLKPGSIIVFHDSLKARKNLTLALPQLLEFLAEQNFALKAL</sequence>
<accession>A0ABX1D198</accession>
<dbReference type="PROSITE" id="PS51677">
    <property type="entry name" value="NODB"/>
    <property type="match status" value="1"/>
</dbReference>
<name>A0ABX1D198_9FLAO</name>
<dbReference type="EMBL" id="JAAVJR010000002">
    <property type="protein sequence ID" value="NJW52316.1"/>
    <property type="molecule type" value="Genomic_DNA"/>
</dbReference>
<evidence type="ECO:0000259" key="3">
    <source>
        <dbReference type="PROSITE" id="PS51677"/>
    </source>
</evidence>
<feature type="domain" description="NodB homology" evidence="3">
    <location>
        <begin position="25"/>
        <end position="210"/>
    </location>
</feature>
<dbReference type="Gene3D" id="3.20.20.370">
    <property type="entry name" value="Glycoside hydrolase/deacetylase"/>
    <property type="match status" value="1"/>
</dbReference>
<dbReference type="InterPro" id="IPR050248">
    <property type="entry name" value="Polysacc_deacetylase_ArnD"/>
</dbReference>
<keyword evidence="5" id="KW-1185">Reference proteome</keyword>
<gene>
    <name evidence="4" type="ORF">HC175_05240</name>
</gene>
<comment type="caution">
    <text evidence="4">The sequence shown here is derived from an EMBL/GenBank/DDBJ whole genome shotgun (WGS) entry which is preliminary data.</text>
</comment>
<dbReference type="CDD" id="cd10917">
    <property type="entry name" value="CE4_NodB_like_6s_7s"/>
    <property type="match status" value="1"/>
</dbReference>
<evidence type="ECO:0000313" key="4">
    <source>
        <dbReference type="EMBL" id="NJW52316.1"/>
    </source>
</evidence>
<evidence type="ECO:0000313" key="5">
    <source>
        <dbReference type="Proteomes" id="UP000703674"/>
    </source>
</evidence>
<proteinExistence type="predicted"/>
<dbReference type="Pfam" id="PF01522">
    <property type="entry name" value="Polysacc_deac_1"/>
    <property type="match status" value="1"/>
</dbReference>
<dbReference type="PANTHER" id="PTHR10587:SF133">
    <property type="entry name" value="CHITIN DEACETYLASE 1-RELATED"/>
    <property type="match status" value="1"/>
</dbReference>
<evidence type="ECO:0000256" key="2">
    <source>
        <dbReference type="ARBA" id="ARBA00022801"/>
    </source>
</evidence>
<evidence type="ECO:0000256" key="1">
    <source>
        <dbReference type="ARBA" id="ARBA00022723"/>
    </source>
</evidence>
<dbReference type="Proteomes" id="UP000703674">
    <property type="component" value="Unassembled WGS sequence"/>
</dbReference>
<dbReference type="InterPro" id="IPR011330">
    <property type="entry name" value="Glyco_hydro/deAcase_b/a-brl"/>
</dbReference>
<organism evidence="4 5">
    <name type="scientific">Salinimicrobium oceani</name>
    <dbReference type="NCBI Taxonomy" id="2722702"/>
    <lineage>
        <taxon>Bacteria</taxon>
        <taxon>Pseudomonadati</taxon>
        <taxon>Bacteroidota</taxon>
        <taxon>Flavobacteriia</taxon>
        <taxon>Flavobacteriales</taxon>
        <taxon>Flavobacteriaceae</taxon>
        <taxon>Salinimicrobium</taxon>
    </lineage>
</organism>
<dbReference type="SUPFAM" id="SSF88713">
    <property type="entry name" value="Glycoside hydrolase/deacetylase"/>
    <property type="match status" value="1"/>
</dbReference>
<protein>
    <submittedName>
        <fullName evidence="4">Polysaccharide deacetylase family protein</fullName>
    </submittedName>
</protein>
<reference evidence="4 5" key="1">
    <citation type="submission" date="2020-03" db="EMBL/GenBank/DDBJ databases">
        <title>Salinimicrobium sp. nov, isolated from SCS.</title>
        <authorList>
            <person name="Cao W.R."/>
        </authorList>
    </citation>
    <scope>NUCLEOTIDE SEQUENCE [LARGE SCALE GENOMIC DNA]</scope>
    <source>
        <strain evidence="5">J15B91</strain>
    </source>
</reference>
<keyword evidence="2" id="KW-0378">Hydrolase</keyword>
<dbReference type="InterPro" id="IPR002509">
    <property type="entry name" value="NODB_dom"/>
</dbReference>
<dbReference type="RefSeq" id="WP_168137420.1">
    <property type="nucleotide sequence ID" value="NZ_JAAVJR010000002.1"/>
</dbReference>
<keyword evidence="1" id="KW-0479">Metal-binding</keyword>